<feature type="transmembrane region" description="Helical" evidence="1">
    <location>
        <begin position="34"/>
        <end position="58"/>
    </location>
</feature>
<dbReference type="EMBL" id="CAJJDM010000120">
    <property type="protein sequence ID" value="CAD8102191.1"/>
    <property type="molecule type" value="Genomic_DNA"/>
</dbReference>
<evidence type="ECO:0000256" key="1">
    <source>
        <dbReference type="SAM" id="Phobius"/>
    </source>
</evidence>
<dbReference type="Proteomes" id="UP000688137">
    <property type="component" value="Unassembled WGS sequence"/>
</dbReference>
<organism evidence="2 3">
    <name type="scientific">Paramecium primaurelia</name>
    <dbReference type="NCBI Taxonomy" id="5886"/>
    <lineage>
        <taxon>Eukaryota</taxon>
        <taxon>Sar</taxon>
        <taxon>Alveolata</taxon>
        <taxon>Ciliophora</taxon>
        <taxon>Intramacronucleata</taxon>
        <taxon>Oligohymenophorea</taxon>
        <taxon>Peniculida</taxon>
        <taxon>Parameciidae</taxon>
        <taxon>Paramecium</taxon>
    </lineage>
</organism>
<name>A0A8S1PH65_PARPR</name>
<evidence type="ECO:0000313" key="2">
    <source>
        <dbReference type="EMBL" id="CAD8102191.1"/>
    </source>
</evidence>
<gene>
    <name evidence="2" type="ORF">PPRIM_AZ9-3.1.T1170174</name>
</gene>
<accession>A0A8S1PH65</accession>
<reference evidence="2" key="1">
    <citation type="submission" date="2021-01" db="EMBL/GenBank/DDBJ databases">
        <authorList>
            <consortium name="Genoscope - CEA"/>
            <person name="William W."/>
        </authorList>
    </citation>
    <scope>NUCLEOTIDE SEQUENCE</scope>
</reference>
<keyword evidence="3" id="KW-1185">Reference proteome</keyword>
<keyword evidence="1" id="KW-0812">Transmembrane</keyword>
<keyword evidence="1" id="KW-1133">Transmembrane helix</keyword>
<keyword evidence="1" id="KW-0472">Membrane</keyword>
<evidence type="ECO:0000313" key="3">
    <source>
        <dbReference type="Proteomes" id="UP000688137"/>
    </source>
</evidence>
<dbReference type="AlphaFoldDB" id="A0A8S1PH65"/>
<comment type="caution">
    <text evidence="2">The sequence shown here is derived from an EMBL/GenBank/DDBJ whole genome shotgun (WGS) entry which is preliminary data.</text>
</comment>
<proteinExistence type="predicted"/>
<protein>
    <submittedName>
        <fullName evidence="2">Uncharacterized protein</fullName>
    </submittedName>
</protein>
<sequence>MQRSQKYRAKIPTDYSYLKEEIKEIRVNWRSIPVLLPLSLIFELVLLYAFVFFVLFWVNIIQKFYETLNFQYPGPLIGSVFMITF</sequence>